<dbReference type="Pfam" id="PF06325">
    <property type="entry name" value="PrmA"/>
    <property type="match status" value="1"/>
</dbReference>
<keyword evidence="4" id="KW-0808">Transferase</keyword>
<dbReference type="NCBIfam" id="TIGR00406">
    <property type="entry name" value="prmA"/>
    <property type="match status" value="1"/>
</dbReference>
<dbReference type="AlphaFoldDB" id="A0A382MJX0"/>
<comment type="similarity">
    <text evidence="1">Belongs to the methyltransferase superfamily. PrmA family.</text>
</comment>
<evidence type="ECO:0000256" key="3">
    <source>
        <dbReference type="ARBA" id="ARBA00022603"/>
    </source>
</evidence>
<keyword evidence="3" id="KW-0489">Methyltransferase</keyword>
<dbReference type="SUPFAM" id="SSF53335">
    <property type="entry name" value="S-adenosyl-L-methionine-dependent methyltransferases"/>
    <property type="match status" value="1"/>
</dbReference>
<evidence type="ECO:0000313" key="6">
    <source>
        <dbReference type="EMBL" id="SVC48047.1"/>
    </source>
</evidence>
<feature type="non-terminal residue" evidence="6">
    <location>
        <position position="1"/>
    </location>
</feature>
<dbReference type="InterPro" id="IPR029063">
    <property type="entry name" value="SAM-dependent_MTases_sf"/>
</dbReference>
<dbReference type="PANTHER" id="PTHR43648:SF1">
    <property type="entry name" value="ELECTRON TRANSFER FLAVOPROTEIN BETA SUBUNIT LYSINE METHYLTRANSFERASE"/>
    <property type="match status" value="1"/>
</dbReference>
<evidence type="ECO:0000256" key="5">
    <source>
        <dbReference type="ARBA" id="ARBA00022691"/>
    </source>
</evidence>
<keyword evidence="2" id="KW-0963">Cytoplasm</keyword>
<dbReference type="PANTHER" id="PTHR43648">
    <property type="entry name" value="ELECTRON TRANSFER FLAVOPROTEIN BETA SUBUNIT LYSINE METHYLTRANSFERASE"/>
    <property type="match status" value="1"/>
</dbReference>
<dbReference type="GO" id="GO:0016279">
    <property type="term" value="F:protein-lysine N-methyltransferase activity"/>
    <property type="evidence" value="ECO:0007669"/>
    <property type="project" value="TreeGrafter"/>
</dbReference>
<protein>
    <recommendedName>
        <fullName evidence="7">50S ribosomal protein L11 methyltransferase</fullName>
    </recommendedName>
</protein>
<dbReference type="GO" id="GO:0032259">
    <property type="term" value="P:methylation"/>
    <property type="evidence" value="ECO:0007669"/>
    <property type="project" value="UniProtKB-KW"/>
</dbReference>
<dbReference type="InterPro" id="IPR050078">
    <property type="entry name" value="Ribosomal_L11_MeTrfase_PrmA"/>
</dbReference>
<name>A0A382MJX0_9ZZZZ</name>
<keyword evidence="5" id="KW-0949">S-adenosyl-L-methionine</keyword>
<evidence type="ECO:0008006" key="7">
    <source>
        <dbReference type="Google" id="ProtNLM"/>
    </source>
</evidence>
<sequence>LSSKPLWENTCLLCLFDKGKDLELLLGKLKKNPVVKNTKDLSVEKIEDQEWERCWMKDFLPLQFGKNLWICPTSQTPPYPEATNIMLDPGLAFGSGSHPSTSLCLRWLEQAFLKNTEVIDYGCGSGVLSIAAVLLGANKVRAVDNDLQAIAATKDNSFQNSIPEGIITTCLPEDLPEEQVDILISNILAEPLLDLAVTFSRLVKPGGKVVLSGLLENQVTRLISCYRQWFDISEAVVDNGWGLLTGIRKA</sequence>
<proteinExistence type="inferred from homology"/>
<evidence type="ECO:0000256" key="1">
    <source>
        <dbReference type="ARBA" id="ARBA00009741"/>
    </source>
</evidence>
<accession>A0A382MJX0</accession>
<evidence type="ECO:0000256" key="4">
    <source>
        <dbReference type="ARBA" id="ARBA00022679"/>
    </source>
</evidence>
<dbReference type="InterPro" id="IPR004498">
    <property type="entry name" value="Ribosomal_PrmA_MeTrfase"/>
</dbReference>
<gene>
    <name evidence="6" type="ORF">METZ01_LOCUS300901</name>
</gene>
<dbReference type="EMBL" id="UINC01093548">
    <property type="protein sequence ID" value="SVC48047.1"/>
    <property type="molecule type" value="Genomic_DNA"/>
</dbReference>
<reference evidence="6" key="1">
    <citation type="submission" date="2018-05" db="EMBL/GenBank/DDBJ databases">
        <authorList>
            <person name="Lanie J.A."/>
            <person name="Ng W.-L."/>
            <person name="Kazmierczak K.M."/>
            <person name="Andrzejewski T.M."/>
            <person name="Davidsen T.M."/>
            <person name="Wayne K.J."/>
            <person name="Tettelin H."/>
            <person name="Glass J.I."/>
            <person name="Rusch D."/>
            <person name="Podicherti R."/>
            <person name="Tsui H.-C.T."/>
            <person name="Winkler M.E."/>
        </authorList>
    </citation>
    <scope>NUCLEOTIDE SEQUENCE</scope>
</reference>
<dbReference type="GO" id="GO:0005829">
    <property type="term" value="C:cytosol"/>
    <property type="evidence" value="ECO:0007669"/>
    <property type="project" value="TreeGrafter"/>
</dbReference>
<dbReference type="CDD" id="cd02440">
    <property type="entry name" value="AdoMet_MTases"/>
    <property type="match status" value="1"/>
</dbReference>
<evidence type="ECO:0000256" key="2">
    <source>
        <dbReference type="ARBA" id="ARBA00022490"/>
    </source>
</evidence>
<dbReference type="Gene3D" id="3.40.50.150">
    <property type="entry name" value="Vaccinia Virus protein VP39"/>
    <property type="match status" value="1"/>
</dbReference>
<organism evidence="6">
    <name type="scientific">marine metagenome</name>
    <dbReference type="NCBI Taxonomy" id="408172"/>
    <lineage>
        <taxon>unclassified sequences</taxon>
        <taxon>metagenomes</taxon>
        <taxon>ecological metagenomes</taxon>
    </lineage>
</organism>